<evidence type="ECO:0000256" key="2">
    <source>
        <dbReference type="ARBA" id="ARBA00023315"/>
    </source>
</evidence>
<keyword evidence="1 4" id="KW-0808">Transferase</keyword>
<dbReference type="EMBL" id="QPJJ01000015">
    <property type="protein sequence ID" value="RCW63958.1"/>
    <property type="molecule type" value="Genomic_DNA"/>
</dbReference>
<dbReference type="InterPro" id="IPR016181">
    <property type="entry name" value="Acyl_CoA_acyltransferase"/>
</dbReference>
<dbReference type="PANTHER" id="PTHR43800">
    <property type="entry name" value="PEPTIDYL-LYSINE N-ACETYLTRANSFERASE YJAB"/>
    <property type="match status" value="1"/>
</dbReference>
<accession>A0A368XAC0</accession>
<protein>
    <submittedName>
        <fullName evidence="4">Acetyltransferase (GNAT) family protein</fullName>
    </submittedName>
</protein>
<dbReference type="AlphaFoldDB" id="A0A368XAC0"/>
<name>A0A368XAC0_9BACI</name>
<dbReference type="GO" id="GO:0016747">
    <property type="term" value="F:acyltransferase activity, transferring groups other than amino-acyl groups"/>
    <property type="evidence" value="ECO:0007669"/>
    <property type="project" value="InterPro"/>
</dbReference>
<organism evidence="4 5">
    <name type="scientific">Saliterribacillus persicus</name>
    <dbReference type="NCBI Taxonomy" id="930114"/>
    <lineage>
        <taxon>Bacteria</taxon>
        <taxon>Bacillati</taxon>
        <taxon>Bacillota</taxon>
        <taxon>Bacilli</taxon>
        <taxon>Bacillales</taxon>
        <taxon>Bacillaceae</taxon>
        <taxon>Saliterribacillus</taxon>
    </lineage>
</organism>
<evidence type="ECO:0000313" key="4">
    <source>
        <dbReference type="EMBL" id="RCW63958.1"/>
    </source>
</evidence>
<evidence type="ECO:0000259" key="3">
    <source>
        <dbReference type="PROSITE" id="PS51186"/>
    </source>
</evidence>
<evidence type="ECO:0000256" key="1">
    <source>
        <dbReference type="ARBA" id="ARBA00022679"/>
    </source>
</evidence>
<gene>
    <name evidence="4" type="ORF">DFR57_11584</name>
</gene>
<dbReference type="PROSITE" id="PS51186">
    <property type="entry name" value="GNAT"/>
    <property type="match status" value="1"/>
</dbReference>
<feature type="domain" description="N-acetyltransferase" evidence="3">
    <location>
        <begin position="1"/>
        <end position="112"/>
    </location>
</feature>
<dbReference type="Pfam" id="PF00583">
    <property type="entry name" value="Acetyltransf_1"/>
    <property type="match status" value="1"/>
</dbReference>
<comment type="caution">
    <text evidence="4">The sequence shown here is derived from an EMBL/GenBank/DDBJ whole genome shotgun (WGS) entry which is preliminary data.</text>
</comment>
<keyword evidence="5" id="KW-1185">Reference proteome</keyword>
<sequence>MMEKRLSGSFLFVAETDNNIVGFANFSPSNQGEVELSAIYLYSNYQGKGIGTALLKEGVRSIDGIRVIYIDVEKENTIGNTFYEAKGFKTVEEFDDNFDGHILKTIRMVLKV</sequence>
<dbReference type="CDD" id="cd04301">
    <property type="entry name" value="NAT_SF"/>
    <property type="match status" value="1"/>
</dbReference>
<evidence type="ECO:0000313" key="5">
    <source>
        <dbReference type="Proteomes" id="UP000252585"/>
    </source>
</evidence>
<dbReference type="InterPro" id="IPR000182">
    <property type="entry name" value="GNAT_dom"/>
</dbReference>
<reference evidence="4 5" key="1">
    <citation type="submission" date="2018-07" db="EMBL/GenBank/DDBJ databases">
        <title>Genomic Encyclopedia of Type Strains, Phase IV (KMG-IV): sequencing the most valuable type-strain genomes for metagenomic binning, comparative biology and taxonomic classification.</title>
        <authorList>
            <person name="Goeker M."/>
        </authorList>
    </citation>
    <scope>NUCLEOTIDE SEQUENCE [LARGE SCALE GENOMIC DNA]</scope>
    <source>
        <strain evidence="4 5">DSM 27696</strain>
    </source>
</reference>
<dbReference type="SUPFAM" id="SSF55729">
    <property type="entry name" value="Acyl-CoA N-acyltransferases (Nat)"/>
    <property type="match status" value="1"/>
</dbReference>
<dbReference type="Proteomes" id="UP000252585">
    <property type="component" value="Unassembled WGS sequence"/>
</dbReference>
<dbReference type="Gene3D" id="3.40.630.30">
    <property type="match status" value="1"/>
</dbReference>
<proteinExistence type="predicted"/>
<dbReference type="PANTHER" id="PTHR43800:SF1">
    <property type="entry name" value="PEPTIDYL-LYSINE N-ACETYLTRANSFERASE YJAB"/>
    <property type="match status" value="1"/>
</dbReference>
<keyword evidence="2" id="KW-0012">Acyltransferase</keyword>